<gene>
    <name evidence="1" type="ORF">LEP1GSC124_0704</name>
</gene>
<protein>
    <submittedName>
        <fullName evidence="1">Uncharacterized protein</fullName>
    </submittedName>
</protein>
<dbReference type="EMBL" id="AKWN02000455">
    <property type="protein sequence ID" value="EMP05183.1"/>
    <property type="molecule type" value="Genomic_DNA"/>
</dbReference>
<evidence type="ECO:0000313" key="1">
    <source>
        <dbReference type="EMBL" id="EMP05183.1"/>
    </source>
</evidence>
<sequence>MSLKTRETQKLVTRFSYLRNSLEIQTTDSGETYLSTREPIPVGEVVAVWGGKAVHKDELAGLSGLSTPHRVNRDFYLVSPLHDDGIDSIHLIRQKRMRIVVTREILLWWH</sequence>
<comment type="caution">
    <text evidence="1">The sequence shown here is derived from an EMBL/GenBank/DDBJ whole genome shotgun (WGS) entry which is preliminary data.</text>
</comment>
<dbReference type="AlphaFoldDB" id="M6ZFB8"/>
<accession>M6ZFB8</accession>
<name>M6ZFB8_LEPIR</name>
<reference evidence="1 2" key="1">
    <citation type="submission" date="2013-01" db="EMBL/GenBank/DDBJ databases">
        <authorList>
            <person name="Harkins D.M."/>
            <person name="Durkin A.S."/>
            <person name="Brinkac L.M."/>
            <person name="Haft D.H."/>
            <person name="Selengut J.D."/>
            <person name="Sanka R."/>
            <person name="DePew J."/>
            <person name="Purushe J."/>
            <person name="Picardeau M."/>
            <person name="Werts C."/>
            <person name="Goarant C."/>
            <person name="Vinetz J.M."/>
            <person name="Sutton G.G."/>
            <person name="Nierman W.C."/>
            <person name="Fouts D.E."/>
        </authorList>
    </citation>
    <scope>NUCLEOTIDE SEQUENCE [LARGE SCALE GENOMIC DNA]</scope>
    <source>
        <strain evidence="1 2">200701872</strain>
    </source>
</reference>
<dbReference type="Proteomes" id="UP000012117">
    <property type="component" value="Unassembled WGS sequence"/>
</dbReference>
<evidence type="ECO:0000313" key="2">
    <source>
        <dbReference type="Proteomes" id="UP000012117"/>
    </source>
</evidence>
<dbReference type="BioCyc" id="LINT1193029:G11R4-4195-MONOMER"/>
<proteinExistence type="predicted"/>
<organism evidence="1 2">
    <name type="scientific">Leptospira interrogans serovar Pyrogenes str. 200701872</name>
    <dbReference type="NCBI Taxonomy" id="1193029"/>
    <lineage>
        <taxon>Bacteria</taxon>
        <taxon>Pseudomonadati</taxon>
        <taxon>Spirochaetota</taxon>
        <taxon>Spirochaetia</taxon>
        <taxon>Leptospirales</taxon>
        <taxon>Leptospiraceae</taxon>
        <taxon>Leptospira</taxon>
    </lineage>
</organism>